<evidence type="ECO:0008006" key="3">
    <source>
        <dbReference type="Google" id="ProtNLM"/>
    </source>
</evidence>
<gene>
    <name evidence="1" type="ORF">RB636_04255</name>
</gene>
<organism evidence="1 2">
    <name type="scientific">Streptomyces chrestomyceticus</name>
    <dbReference type="NCBI Taxonomy" id="68185"/>
    <lineage>
        <taxon>Bacteria</taxon>
        <taxon>Bacillati</taxon>
        <taxon>Actinomycetota</taxon>
        <taxon>Actinomycetes</taxon>
        <taxon>Kitasatosporales</taxon>
        <taxon>Streptomycetaceae</taxon>
        <taxon>Streptomyces</taxon>
    </lineage>
</organism>
<dbReference type="EMBL" id="JAVFKM010000002">
    <property type="protein sequence ID" value="MEF3112413.1"/>
    <property type="molecule type" value="Genomic_DNA"/>
</dbReference>
<sequence>MPNKTLVWTGSEWRDGRLNVFEHQDQKQAAPYIFDGSQWRASRPTPVEFPPVVGSLAASFTAVDTATLPLPAGVRLGDVVVSVCASYGTATPTPERRRARRAATAGPSVETEFDPLRAGYVMTLDPTKLHLKTSMFEWTPEKGSAVTWRVSGARDTNAVVMNIIYRNADTGRMPADPLVDYTTAMGVDRHQLQPGTDHQSLYVAVAISRELTGGRWPAGFTNGIDAFGTFGDMQVHMLAAHTVGAPSSPGVLQLDATVPELGVALITVPGRANPDGHGVWILGDSAASILGTSTYLE</sequence>
<dbReference type="Proteomes" id="UP001348265">
    <property type="component" value="Unassembled WGS sequence"/>
</dbReference>
<evidence type="ECO:0000313" key="1">
    <source>
        <dbReference type="EMBL" id="MEF3112413.1"/>
    </source>
</evidence>
<evidence type="ECO:0000313" key="2">
    <source>
        <dbReference type="Proteomes" id="UP001348265"/>
    </source>
</evidence>
<proteinExistence type="predicted"/>
<name>A0ABU7WLN4_9ACTN</name>
<dbReference type="RefSeq" id="WP_331785410.1">
    <property type="nucleotide sequence ID" value="NZ_JAVFKM010000002.1"/>
</dbReference>
<protein>
    <recommendedName>
        <fullName evidence="3">Minor tail protein</fullName>
    </recommendedName>
</protein>
<comment type="caution">
    <text evidence="1">The sequence shown here is derived from an EMBL/GenBank/DDBJ whole genome shotgun (WGS) entry which is preliminary data.</text>
</comment>
<keyword evidence="2" id="KW-1185">Reference proteome</keyword>
<accession>A0ABU7WLN4</accession>
<reference evidence="1 2" key="1">
    <citation type="submission" date="2023-08" db="EMBL/GenBank/DDBJ databases">
        <authorList>
            <person name="Sharma P."/>
            <person name="Verma V."/>
            <person name="Mohan M.K."/>
            <person name="Dubey A.K."/>
        </authorList>
    </citation>
    <scope>NUCLEOTIDE SEQUENCE [LARGE SCALE GENOMIC DNA]</scope>
    <source>
        <strain evidence="1 2">ADP4</strain>
    </source>
</reference>